<comment type="similarity">
    <text evidence="2">Belongs to the V-ATPase 116 kDa subunit family.</text>
</comment>
<feature type="coiled-coil region" evidence="8">
    <location>
        <begin position="231"/>
        <end position="258"/>
    </location>
</feature>
<dbReference type="EMBL" id="NDHY01000012">
    <property type="protein sequence ID" value="RIH99773.1"/>
    <property type="molecule type" value="Genomic_DNA"/>
</dbReference>
<comment type="caution">
    <text evidence="10">The sequence shown here is derived from an EMBL/GenBank/DDBJ whole genome shotgun (WGS) entry which is preliminary data.</text>
</comment>
<dbReference type="Pfam" id="PF01496">
    <property type="entry name" value="V_ATPase_I"/>
    <property type="match status" value="1"/>
</dbReference>
<dbReference type="InterPro" id="IPR002490">
    <property type="entry name" value="V-ATPase_116kDa_su"/>
</dbReference>
<dbReference type="Gene3D" id="1.20.1460.20">
    <property type="match status" value="1"/>
</dbReference>
<evidence type="ECO:0000256" key="1">
    <source>
        <dbReference type="ARBA" id="ARBA00004141"/>
    </source>
</evidence>
<keyword evidence="7 9" id="KW-0472">Membrane</keyword>
<dbReference type="GO" id="GO:0051117">
    <property type="term" value="F:ATPase binding"/>
    <property type="evidence" value="ECO:0007669"/>
    <property type="project" value="TreeGrafter"/>
</dbReference>
<dbReference type="PANTHER" id="PTHR11629">
    <property type="entry name" value="VACUOLAR PROTON ATPASES"/>
    <property type="match status" value="1"/>
</dbReference>
<gene>
    <name evidence="10" type="ORF">B9J77_04515</name>
</gene>
<feature type="transmembrane region" description="Helical" evidence="9">
    <location>
        <begin position="477"/>
        <end position="496"/>
    </location>
</feature>
<evidence type="ECO:0000256" key="7">
    <source>
        <dbReference type="ARBA" id="ARBA00023136"/>
    </source>
</evidence>
<dbReference type="Gene3D" id="3.30.70.2170">
    <property type="match status" value="1"/>
</dbReference>
<name>A0A399FUK1_UNCN2</name>
<dbReference type="Proteomes" id="UP000266287">
    <property type="component" value="Unassembled WGS sequence"/>
</dbReference>
<reference evidence="10 11" key="1">
    <citation type="submission" date="2018-08" db="EMBL/GenBank/DDBJ databases">
        <title>Draft genome of candidate division NPL-UPA2 bacterium Unc8 that adapted to ultra-basic serpentinizing groundwater.</title>
        <authorList>
            <person name="Ishii S."/>
            <person name="Suzuki S."/>
            <person name="Nealson K.H."/>
        </authorList>
    </citation>
    <scope>NUCLEOTIDE SEQUENCE [LARGE SCALE GENOMIC DNA]</scope>
    <source>
        <strain evidence="10">Unc8</strain>
    </source>
</reference>
<evidence type="ECO:0000256" key="8">
    <source>
        <dbReference type="SAM" id="Coils"/>
    </source>
</evidence>
<protein>
    <submittedName>
        <fullName evidence="10">V-type ATP synthase subunit I</fullName>
    </submittedName>
</protein>
<dbReference type="GO" id="GO:0046961">
    <property type="term" value="F:proton-transporting ATPase activity, rotational mechanism"/>
    <property type="evidence" value="ECO:0007669"/>
    <property type="project" value="InterPro"/>
</dbReference>
<keyword evidence="8" id="KW-0175">Coiled coil</keyword>
<keyword evidence="4 9" id="KW-0812">Transmembrane</keyword>
<accession>A0A399FUK1</accession>
<evidence type="ECO:0000256" key="6">
    <source>
        <dbReference type="ARBA" id="ARBA00023065"/>
    </source>
</evidence>
<evidence type="ECO:0000256" key="4">
    <source>
        <dbReference type="ARBA" id="ARBA00022692"/>
    </source>
</evidence>
<dbReference type="AlphaFoldDB" id="A0A399FUK1"/>
<proteinExistence type="inferred from homology"/>
<dbReference type="GO" id="GO:0033179">
    <property type="term" value="C:proton-transporting V-type ATPase, V0 domain"/>
    <property type="evidence" value="ECO:0007669"/>
    <property type="project" value="InterPro"/>
</dbReference>
<feature type="transmembrane region" description="Helical" evidence="9">
    <location>
        <begin position="502"/>
        <end position="526"/>
    </location>
</feature>
<dbReference type="GO" id="GO:0016471">
    <property type="term" value="C:vacuolar proton-transporting V-type ATPase complex"/>
    <property type="evidence" value="ECO:0007669"/>
    <property type="project" value="TreeGrafter"/>
</dbReference>
<keyword evidence="5 9" id="KW-1133">Transmembrane helix</keyword>
<feature type="transmembrane region" description="Helical" evidence="9">
    <location>
        <begin position="444"/>
        <end position="465"/>
    </location>
</feature>
<dbReference type="PANTHER" id="PTHR11629:SF63">
    <property type="entry name" value="V-TYPE PROTON ATPASE SUBUNIT A"/>
    <property type="match status" value="1"/>
</dbReference>
<evidence type="ECO:0000256" key="9">
    <source>
        <dbReference type="SAM" id="Phobius"/>
    </source>
</evidence>
<dbReference type="Gene3D" id="3.30.70.2750">
    <property type="match status" value="1"/>
</dbReference>
<feature type="transmembrane region" description="Helical" evidence="9">
    <location>
        <begin position="401"/>
        <end position="424"/>
    </location>
</feature>
<evidence type="ECO:0000256" key="3">
    <source>
        <dbReference type="ARBA" id="ARBA00022448"/>
    </source>
</evidence>
<keyword evidence="6" id="KW-0406">Ion transport</keyword>
<feature type="transmembrane region" description="Helical" evidence="9">
    <location>
        <begin position="590"/>
        <end position="620"/>
    </location>
</feature>
<feature type="transmembrane region" description="Helical" evidence="9">
    <location>
        <begin position="361"/>
        <end position="389"/>
    </location>
</feature>
<sequence>MSISRMIKVQIISLHCHRENVVNELQETGLIEIENLKDSSYGAEHGVSPLRVKDDNTIKNLSETEHSLKFLSKFRKKSLSEFFVPKKVNLSEKRFRQIISKFPVDEVICNCDQVESSLRETTLEEEKLLKDKSELLLWKDLDMQLDELGATGKTDFAIGSVPRERFDELSKKVRETASETFLKEVTGTKTDKYFVLIYLREYDEKISPLLRESGFTHTPLPAFPGKPGDALKKIDERLAKIELKKKELEEKGEGLSRENGEAIMVVSDYLSRINLRCEAQNLMLGTNEAFILTGWMREEDFPALRKRLSHKFAEVALAKIKPKKGESPPIALKNKKSFAPFEMITKLYGLPHHQEFDPTPFLAPFFFVFFGLCLSDVGYGVALMVLSLLGMKKINAGRQLFQLFLITGASSVIAGALLGGWLGIEVASLPHFLQRLMLFNPMETPIVFLYLSLALGTIQIIFGTTIKLLQGTKNKEWCGALFSEGAWLVIFAGILLLMLGEILIGASATVVGKWMAISGALIYIFLRGLRQEEKLKSIALGPLLLLNGLKDLLGNVLSYSRLMALGIATAVIAMTVNIIAALALEAIPLIGWAISWAIMILILIGGHIFNLAISTLGAFIHTTRLQFVEFFPYFFVGGGRAFKPFQVKDKFTIIEERR</sequence>
<comment type="subcellular location">
    <subcellularLocation>
        <location evidence="1">Membrane</location>
        <topology evidence="1">Multi-pass membrane protein</topology>
    </subcellularLocation>
</comment>
<dbReference type="GO" id="GO:0007035">
    <property type="term" value="P:vacuolar acidification"/>
    <property type="evidence" value="ECO:0007669"/>
    <property type="project" value="TreeGrafter"/>
</dbReference>
<evidence type="ECO:0000313" key="11">
    <source>
        <dbReference type="Proteomes" id="UP000266287"/>
    </source>
</evidence>
<keyword evidence="3" id="KW-0813">Transport</keyword>
<feature type="transmembrane region" description="Helical" evidence="9">
    <location>
        <begin position="562"/>
        <end position="584"/>
    </location>
</feature>
<organism evidence="10 11">
    <name type="scientific">candidate division NPL-UPA2 bacterium Unc8</name>
    <dbReference type="NCBI Taxonomy" id="1980939"/>
    <lineage>
        <taxon>Bacteria</taxon>
    </lineage>
</organism>
<evidence type="ECO:0000256" key="5">
    <source>
        <dbReference type="ARBA" id="ARBA00022989"/>
    </source>
</evidence>
<evidence type="ECO:0000256" key="2">
    <source>
        <dbReference type="ARBA" id="ARBA00009904"/>
    </source>
</evidence>
<evidence type="ECO:0000313" key="10">
    <source>
        <dbReference type="EMBL" id="RIH99773.1"/>
    </source>
</evidence>